<dbReference type="InParanoid" id="A0A078B3E9"/>
<dbReference type="InterPro" id="IPR018247">
    <property type="entry name" value="EF_Hand_1_Ca_BS"/>
</dbReference>
<dbReference type="Pfam" id="PF13499">
    <property type="entry name" value="EF-hand_7"/>
    <property type="match status" value="1"/>
</dbReference>
<keyword evidence="4" id="KW-1185">Reference proteome</keyword>
<dbReference type="OrthoDB" id="26525at2759"/>
<dbReference type="AlphaFoldDB" id="A0A078B3E9"/>
<feature type="domain" description="EF-hand" evidence="2">
    <location>
        <begin position="406"/>
        <end position="441"/>
    </location>
</feature>
<dbReference type="SMART" id="SM00054">
    <property type="entry name" value="EFh"/>
    <property type="match status" value="1"/>
</dbReference>
<dbReference type="PROSITE" id="PS00018">
    <property type="entry name" value="EF_HAND_1"/>
    <property type="match status" value="1"/>
</dbReference>
<evidence type="ECO:0000256" key="1">
    <source>
        <dbReference type="ARBA" id="ARBA00022837"/>
    </source>
</evidence>
<dbReference type="InterPro" id="IPR002048">
    <property type="entry name" value="EF_hand_dom"/>
</dbReference>
<dbReference type="InterPro" id="IPR011992">
    <property type="entry name" value="EF-hand-dom_pair"/>
</dbReference>
<sequence length="628" mass="73149">MASTSSNFRQSNSLHRQQQLDIISQRSQNFANIDQNEETLKVMKKCTLIKIKVKQLLKQIDVEKADVVNVQVFYDILKLHNVDFKDADKRMIRQRFVQSIKGQEKIKYKEVIANISVNLTTAGDPLQNNWILRNSDSDAASIKRFMDSDYGSIADNMSQISGYSNIMRHFSPIGGLKQSIKFNKTHNNPESPIKKILPSEISRKLSSPGSPIQPVKLQKITDKTATSMLRAIQDAGVDIRKLEVFRNRLFLKTEVPIEEFKSILSFSLNLPPKKSIIVDEFIEAISLIFPETYGQSFFLKQIIDDFFNLCHYWPLQVKRDSNQSHNMYKVMNSAKAQNFETSLEMFKNHRTTINSDIYKLYELIWVKIQEKYDKINHAYKFFAGLSTNKISFNDFVIGLENLRLKLTTKEINDVFNSLDQDKDGYISYLEFCNMAEERRRGIDPFHNDHQQKAQEFFTQVREKKSQSLNPRETVRDTQYFMNHHHIPHLEDDQEGPISLEKDAMLNSFILHKNKKEREMRRKINISQPDCFGKISHVSDNIGDVIAHIYTNWDRENDYGKTTPTKQLMNASRRMNRTIEYESAPSDSPALEKKGNLKKKIFKNFHTKTSQLRDQFVESNGNKKQTIKL</sequence>
<dbReference type="CDD" id="cd00051">
    <property type="entry name" value="EFh"/>
    <property type="match status" value="1"/>
</dbReference>
<evidence type="ECO:0000313" key="3">
    <source>
        <dbReference type="EMBL" id="CDW88969.1"/>
    </source>
</evidence>
<keyword evidence="1" id="KW-0106">Calcium</keyword>
<dbReference type="GO" id="GO:0005509">
    <property type="term" value="F:calcium ion binding"/>
    <property type="evidence" value="ECO:0007669"/>
    <property type="project" value="InterPro"/>
</dbReference>
<reference evidence="3 4" key="1">
    <citation type="submission" date="2014-06" db="EMBL/GenBank/DDBJ databases">
        <authorList>
            <person name="Swart Estienne"/>
        </authorList>
    </citation>
    <scope>NUCLEOTIDE SEQUENCE [LARGE SCALE GENOMIC DNA]</scope>
    <source>
        <strain evidence="3 4">130c</strain>
    </source>
</reference>
<evidence type="ECO:0000313" key="4">
    <source>
        <dbReference type="Proteomes" id="UP000039865"/>
    </source>
</evidence>
<organism evidence="3 4">
    <name type="scientific">Stylonychia lemnae</name>
    <name type="common">Ciliate</name>
    <dbReference type="NCBI Taxonomy" id="5949"/>
    <lineage>
        <taxon>Eukaryota</taxon>
        <taxon>Sar</taxon>
        <taxon>Alveolata</taxon>
        <taxon>Ciliophora</taxon>
        <taxon>Intramacronucleata</taxon>
        <taxon>Spirotrichea</taxon>
        <taxon>Stichotrichia</taxon>
        <taxon>Sporadotrichida</taxon>
        <taxon>Oxytrichidae</taxon>
        <taxon>Stylonychinae</taxon>
        <taxon>Stylonychia</taxon>
    </lineage>
</organism>
<dbReference type="Proteomes" id="UP000039865">
    <property type="component" value="Unassembled WGS sequence"/>
</dbReference>
<dbReference type="PROSITE" id="PS50222">
    <property type="entry name" value="EF_HAND_2"/>
    <property type="match status" value="1"/>
</dbReference>
<accession>A0A078B3E9</accession>
<dbReference type="EMBL" id="CCKQ01017094">
    <property type="protein sequence ID" value="CDW88969.1"/>
    <property type="molecule type" value="Genomic_DNA"/>
</dbReference>
<evidence type="ECO:0000259" key="2">
    <source>
        <dbReference type="PROSITE" id="PS50222"/>
    </source>
</evidence>
<protein>
    <submittedName>
        <fullName evidence="3">Ef hand family protein</fullName>
    </submittedName>
</protein>
<gene>
    <name evidence="3" type="primary">Contig9685.g10354</name>
    <name evidence="3" type="ORF">STYLEM_18097</name>
</gene>
<name>A0A078B3E9_STYLE</name>
<dbReference type="SUPFAM" id="SSF47473">
    <property type="entry name" value="EF-hand"/>
    <property type="match status" value="1"/>
</dbReference>
<proteinExistence type="predicted"/>
<dbReference type="Gene3D" id="1.10.238.10">
    <property type="entry name" value="EF-hand"/>
    <property type="match status" value="1"/>
</dbReference>